<keyword evidence="2" id="KW-0326">Glycosidase</keyword>
<dbReference type="EMBL" id="DSZY01000012">
    <property type="protein sequence ID" value="HGU39988.1"/>
    <property type="molecule type" value="Genomic_DNA"/>
</dbReference>
<dbReference type="InterPro" id="IPR002252">
    <property type="entry name" value="Glyco_hydro_36"/>
</dbReference>
<dbReference type="InterPro" id="IPR017853">
    <property type="entry name" value="GH"/>
</dbReference>
<dbReference type="SUPFAM" id="SSF51445">
    <property type="entry name" value="(Trans)glycosidases"/>
    <property type="match status" value="1"/>
</dbReference>
<dbReference type="GO" id="GO:0004557">
    <property type="term" value="F:alpha-galactosidase activity"/>
    <property type="evidence" value="ECO:0007669"/>
    <property type="project" value="InterPro"/>
</dbReference>
<accession>A0A7C4W0Y4</accession>
<comment type="caution">
    <text evidence="4">The sequence shown here is derived from an EMBL/GenBank/DDBJ whole genome shotgun (WGS) entry which is preliminary data.</text>
</comment>
<proteinExistence type="predicted"/>
<gene>
    <name evidence="4" type="ORF">ENT77_02145</name>
</gene>
<evidence type="ECO:0000313" key="4">
    <source>
        <dbReference type="EMBL" id="HGU39988.1"/>
    </source>
</evidence>
<dbReference type="CDD" id="cd14791">
    <property type="entry name" value="GH36"/>
    <property type="match status" value="1"/>
</dbReference>
<feature type="domain" description="Alpha-galactosidase N-terminal" evidence="3">
    <location>
        <begin position="34"/>
        <end position="165"/>
    </location>
</feature>
<name>A0A7C4W0Y4_9BACT</name>
<dbReference type="Gene3D" id="3.20.20.70">
    <property type="entry name" value="Aldolase class I"/>
    <property type="match status" value="1"/>
</dbReference>
<dbReference type="Pfam" id="PF02065">
    <property type="entry name" value="Melibiase"/>
    <property type="match status" value="1"/>
</dbReference>
<dbReference type="InterPro" id="IPR055092">
    <property type="entry name" value="GalA_N"/>
</dbReference>
<dbReference type="InterPro" id="IPR013785">
    <property type="entry name" value="Aldolase_TIM"/>
</dbReference>
<protein>
    <submittedName>
        <fullName evidence="4">Glycoside hydrolase</fullName>
    </submittedName>
</protein>
<dbReference type="GO" id="GO:0030246">
    <property type="term" value="F:carbohydrate binding"/>
    <property type="evidence" value="ECO:0007669"/>
    <property type="project" value="InterPro"/>
</dbReference>
<dbReference type="SUPFAM" id="SSF74650">
    <property type="entry name" value="Galactose mutarotase-like"/>
    <property type="match status" value="1"/>
</dbReference>
<keyword evidence="1 4" id="KW-0378">Hydrolase</keyword>
<dbReference type="AlphaFoldDB" id="A0A7C4W0Y4"/>
<dbReference type="InterPro" id="IPR011013">
    <property type="entry name" value="Gal_mutarotase_sf_dom"/>
</dbReference>
<organism evidence="4">
    <name type="scientific">Fervidobacterium thailandense</name>
    <dbReference type="NCBI Taxonomy" id="1008305"/>
    <lineage>
        <taxon>Bacteria</taxon>
        <taxon>Thermotogati</taxon>
        <taxon>Thermotogota</taxon>
        <taxon>Thermotogae</taxon>
        <taxon>Thermotogales</taxon>
        <taxon>Fervidobacteriaceae</taxon>
        <taxon>Fervidobacterium</taxon>
    </lineage>
</organism>
<reference evidence="4" key="1">
    <citation type="journal article" date="2020" name="mSystems">
        <title>Genome- and Community-Level Interaction Insights into Carbon Utilization and Element Cycling Functions of Hydrothermarchaeota in Hydrothermal Sediment.</title>
        <authorList>
            <person name="Zhou Z."/>
            <person name="Liu Y."/>
            <person name="Xu W."/>
            <person name="Pan J."/>
            <person name="Luo Z.H."/>
            <person name="Li M."/>
        </authorList>
    </citation>
    <scope>NUCLEOTIDE SEQUENCE [LARGE SCALE GENOMIC DNA]</scope>
    <source>
        <strain evidence="4">SpSt-609</strain>
    </source>
</reference>
<sequence length="561" mass="65090">MSTFFANINELNEFDVFKRAGYRIVEGGEILVRVERIHLGYLFRTFVKGVIQDVVLFEFQRPAEIFVNNWQSWGPARVVGKDFPFSFPIELRKKFGYSASIMPEVYFDNLISDYFMGSDKFLIGALSSRIGHPYLLIDPETVKVKLNLFGRHFADWTEVEKFVVLKGEIDWLLPYYADLVAKENGVELKAKNFVGWSSWYQYFLDFDYQKMMADLDKSKCLGYQVFQIDDGWERDIGDWEPNEKFPALTRIASDIRSYGYVPGIWLAPFSVSETSSISKNHSDWLVKDENGNPKVAYQNWNKNIYALDTTNPEAKEWLRTLFLNLKDAGFGYFKIDFLFAGAIQGKRHDNCTPVEAYIQGLKIIREAVGDSFVLGCGAPLWPSIGFVDGMRIGADTAPFWDPNGPDIGYPNAYYALRNVFTRWFMNGVLWWNDPDCLLLRCEDTQLNDSQRQLYAFTSLLLDNILVQSDNLSYKIDHDLWKRIMTIRSYGKRMVNLKGLMDGQYEITSAGVDGVHKLLVKDLKIPTFRIEFDEERVKLVKKIEKRSDGRTFNYYEEREKLE</sequence>
<dbReference type="PANTHER" id="PTHR43053">
    <property type="entry name" value="GLYCOSIDASE FAMILY 31"/>
    <property type="match status" value="1"/>
</dbReference>
<dbReference type="GO" id="GO:0016052">
    <property type="term" value="P:carbohydrate catabolic process"/>
    <property type="evidence" value="ECO:0007669"/>
    <property type="project" value="InterPro"/>
</dbReference>
<dbReference type="PANTHER" id="PTHR43053:SF3">
    <property type="entry name" value="ALPHA-GALACTOSIDASE C-RELATED"/>
    <property type="match status" value="1"/>
</dbReference>
<evidence type="ECO:0000256" key="2">
    <source>
        <dbReference type="ARBA" id="ARBA00023295"/>
    </source>
</evidence>
<dbReference type="Pfam" id="PF22676">
    <property type="entry name" value="GalA_N"/>
    <property type="match status" value="1"/>
</dbReference>
<evidence type="ECO:0000259" key="3">
    <source>
        <dbReference type="Pfam" id="PF22676"/>
    </source>
</evidence>
<evidence type="ECO:0000256" key="1">
    <source>
        <dbReference type="ARBA" id="ARBA00022801"/>
    </source>
</evidence>
<dbReference type="InterPro" id="IPR050985">
    <property type="entry name" value="Alpha-glycosidase_related"/>
</dbReference>